<accession>A0A1X7M317</accession>
<dbReference type="Pfam" id="PF00392">
    <property type="entry name" value="GntR"/>
    <property type="match status" value="1"/>
</dbReference>
<sequence length="273" mass="28728">MSDPTASDWQPSKRLERGNAAEQILEDLRDRILRGQFSRGAKLPTEKQMAEGYGVSGATIREAIRGLVTAQLVEVRHGSGAYVTAQKDQLIAASLSSMIQIERIGVPQVLGVLGALLSYAAELAAKHATAEDIEGMRQALRRIEEGDSAQAISGAVIAFIEAIGQASGNSLLAALCRFFVGIQVDLGANLSGGTVTSWRATTASIGRDRLQVFKAIEARDPAAAKAAALAFHERALEVIIAQPNAATAMVSDPALTALLSSVLRQKAQGDGNL</sequence>
<keyword evidence="6" id="KW-1185">Reference proteome</keyword>
<dbReference type="Proteomes" id="UP000193228">
    <property type="component" value="Unassembled WGS sequence"/>
</dbReference>
<dbReference type="RefSeq" id="WP_167387587.1">
    <property type="nucleotide sequence ID" value="NZ_FXAT01000015.1"/>
</dbReference>
<dbReference type="SMART" id="SM00345">
    <property type="entry name" value="HTH_GNTR"/>
    <property type="match status" value="1"/>
</dbReference>
<evidence type="ECO:0000259" key="4">
    <source>
        <dbReference type="PROSITE" id="PS50949"/>
    </source>
</evidence>
<evidence type="ECO:0000256" key="2">
    <source>
        <dbReference type="ARBA" id="ARBA00023125"/>
    </source>
</evidence>
<dbReference type="InterPro" id="IPR011711">
    <property type="entry name" value="GntR_C"/>
</dbReference>
<dbReference type="Gene3D" id="1.20.120.530">
    <property type="entry name" value="GntR ligand-binding domain-like"/>
    <property type="match status" value="1"/>
</dbReference>
<feature type="domain" description="HTH gntR-type" evidence="4">
    <location>
        <begin position="18"/>
        <end position="86"/>
    </location>
</feature>
<reference evidence="6" key="1">
    <citation type="submission" date="2017-04" db="EMBL/GenBank/DDBJ databases">
        <authorList>
            <person name="Varghese N."/>
            <person name="Submissions S."/>
        </authorList>
    </citation>
    <scope>NUCLEOTIDE SEQUENCE [LARGE SCALE GENOMIC DNA]</scope>
    <source>
        <strain evidence="6">LMG 29540</strain>
    </source>
</reference>
<dbReference type="InterPro" id="IPR036390">
    <property type="entry name" value="WH_DNA-bd_sf"/>
</dbReference>
<dbReference type="InterPro" id="IPR008920">
    <property type="entry name" value="TF_FadR/GntR_C"/>
</dbReference>
<dbReference type="Gene3D" id="1.10.10.10">
    <property type="entry name" value="Winged helix-like DNA-binding domain superfamily/Winged helix DNA-binding domain"/>
    <property type="match status" value="1"/>
</dbReference>
<dbReference type="AlphaFoldDB" id="A0A1X7M317"/>
<dbReference type="InterPro" id="IPR000524">
    <property type="entry name" value="Tscrpt_reg_HTH_GntR"/>
</dbReference>
<dbReference type="PROSITE" id="PS50949">
    <property type="entry name" value="HTH_GNTR"/>
    <property type="match status" value="1"/>
</dbReference>
<dbReference type="SUPFAM" id="SSF48008">
    <property type="entry name" value="GntR ligand-binding domain-like"/>
    <property type="match status" value="1"/>
</dbReference>
<dbReference type="PANTHER" id="PTHR43537:SF5">
    <property type="entry name" value="UXU OPERON TRANSCRIPTIONAL REGULATOR"/>
    <property type="match status" value="1"/>
</dbReference>
<dbReference type="SUPFAM" id="SSF46785">
    <property type="entry name" value="Winged helix' DNA-binding domain"/>
    <property type="match status" value="1"/>
</dbReference>
<gene>
    <name evidence="5" type="ORF">SAMN06265784_11567</name>
</gene>
<protein>
    <submittedName>
        <fullName evidence="5">DNA-binding transcriptional regulator, FadR family</fullName>
    </submittedName>
</protein>
<evidence type="ECO:0000313" key="5">
    <source>
        <dbReference type="EMBL" id="SMG60097.1"/>
    </source>
</evidence>
<proteinExistence type="predicted"/>
<keyword evidence="3" id="KW-0804">Transcription</keyword>
<dbReference type="Pfam" id="PF07729">
    <property type="entry name" value="FCD"/>
    <property type="match status" value="1"/>
</dbReference>
<dbReference type="SMART" id="SM00895">
    <property type="entry name" value="FCD"/>
    <property type="match status" value="1"/>
</dbReference>
<evidence type="ECO:0000256" key="1">
    <source>
        <dbReference type="ARBA" id="ARBA00023015"/>
    </source>
</evidence>
<organism evidence="5 6">
    <name type="scientific">Paraburkholderia susongensis</name>
    <dbReference type="NCBI Taxonomy" id="1515439"/>
    <lineage>
        <taxon>Bacteria</taxon>
        <taxon>Pseudomonadati</taxon>
        <taxon>Pseudomonadota</taxon>
        <taxon>Betaproteobacteria</taxon>
        <taxon>Burkholderiales</taxon>
        <taxon>Burkholderiaceae</taxon>
        <taxon>Paraburkholderia</taxon>
    </lineage>
</organism>
<dbReference type="InterPro" id="IPR036388">
    <property type="entry name" value="WH-like_DNA-bd_sf"/>
</dbReference>
<dbReference type="EMBL" id="FXAT01000015">
    <property type="protein sequence ID" value="SMG60097.1"/>
    <property type="molecule type" value="Genomic_DNA"/>
</dbReference>
<keyword evidence="1" id="KW-0805">Transcription regulation</keyword>
<dbReference type="GO" id="GO:0003700">
    <property type="term" value="F:DNA-binding transcription factor activity"/>
    <property type="evidence" value="ECO:0007669"/>
    <property type="project" value="InterPro"/>
</dbReference>
<dbReference type="PANTHER" id="PTHR43537">
    <property type="entry name" value="TRANSCRIPTIONAL REGULATOR, GNTR FAMILY"/>
    <property type="match status" value="1"/>
</dbReference>
<dbReference type="GO" id="GO:0003677">
    <property type="term" value="F:DNA binding"/>
    <property type="evidence" value="ECO:0007669"/>
    <property type="project" value="UniProtKB-KW"/>
</dbReference>
<dbReference type="STRING" id="1515439.SAMN06265784_11567"/>
<evidence type="ECO:0000256" key="3">
    <source>
        <dbReference type="ARBA" id="ARBA00023163"/>
    </source>
</evidence>
<dbReference type="CDD" id="cd07377">
    <property type="entry name" value="WHTH_GntR"/>
    <property type="match status" value="1"/>
</dbReference>
<name>A0A1X7M317_9BURK</name>
<keyword evidence="2 5" id="KW-0238">DNA-binding</keyword>
<evidence type="ECO:0000313" key="6">
    <source>
        <dbReference type="Proteomes" id="UP000193228"/>
    </source>
</evidence>